<evidence type="ECO:0000256" key="1">
    <source>
        <dbReference type="PROSITE-ProRule" id="PRU00047"/>
    </source>
</evidence>
<dbReference type="EMBL" id="WWBZ02000040">
    <property type="protein sequence ID" value="KAF4305146.1"/>
    <property type="molecule type" value="Genomic_DNA"/>
</dbReference>
<dbReference type="InterPro" id="IPR001878">
    <property type="entry name" value="Znf_CCHC"/>
</dbReference>
<organism evidence="5 6">
    <name type="scientific">Botryosphaeria dothidea</name>
    <dbReference type="NCBI Taxonomy" id="55169"/>
    <lineage>
        <taxon>Eukaryota</taxon>
        <taxon>Fungi</taxon>
        <taxon>Dikarya</taxon>
        <taxon>Ascomycota</taxon>
        <taxon>Pezizomycotina</taxon>
        <taxon>Dothideomycetes</taxon>
        <taxon>Dothideomycetes incertae sedis</taxon>
        <taxon>Botryosphaeriales</taxon>
        <taxon>Botryosphaeriaceae</taxon>
        <taxon>Botryosphaeria</taxon>
    </lineage>
</organism>
<feature type="compositionally biased region" description="Polar residues" evidence="2">
    <location>
        <begin position="1"/>
        <end position="28"/>
    </location>
</feature>
<sequence length="492" mass="52928">MSWDSGNNAGSGDSWQSAGDTNGFSNDWNGGAANGTPNGDASFGGDFGGGGGFDAGDGFGGGEGGDGGACRNCGEEGHFARDCPQPKKMTGECFNCGEVGHSKADCTNPKVERPFTGECRICKETGHPAAQCPQKPPTVCKNCLKEGHVTSECTEARAVDFRGIQDKTDEEAWDMLIAADKDRDLDDFRLALKTYAKALKINGVPFSLAQIEKTLRDEKRNVYLIALEKEISDVMTIVNFDGKLDCTYVLGFYFSDKPKRKSAVEGWPNDPEDNLQRLEDAGYAEDRRVPKCDNCGELGHTRRSCKEEREEPAGRPEVKCMVCSEVGHRARDCKQERVDQYACRNCKKHGHSSRDCPEPRSAENVECLGHFSNDCPNAPKMTCRNCGEEGHKSAECDKPRDPSTITCRNCDEVGHFSKECPKPRDWSRVKCPICEEMGHGPRRCPKANKPGGGFESGAGFDINGFGSGGGAGAGAGGAGWDAGAEPANGGGW</sequence>
<protein>
    <submittedName>
        <fullName evidence="5">Zinc finger CCHC-type protein</fullName>
    </submittedName>
</protein>
<evidence type="ECO:0000313" key="6">
    <source>
        <dbReference type="Proteomes" id="UP000572817"/>
    </source>
</evidence>
<evidence type="ECO:0000313" key="4">
    <source>
        <dbReference type="EMBL" id="KAF4301492.1"/>
    </source>
</evidence>
<reference evidence="5 6" key="1">
    <citation type="submission" date="2020-04" db="EMBL/GenBank/DDBJ databases">
        <title>Genome Assembly and Annotation of Botryosphaeria dothidea sdau 11-99, a Latent Pathogen of Apple Fruit Ring Rot in China.</title>
        <authorList>
            <person name="Yu C."/>
            <person name="Diao Y."/>
            <person name="Lu Q."/>
            <person name="Zhao J."/>
            <person name="Cui S."/>
            <person name="Peng C."/>
            <person name="He B."/>
            <person name="Liu H."/>
        </authorList>
    </citation>
    <scope>NUCLEOTIDE SEQUENCE [LARGE SCALE GENOMIC DNA]</scope>
    <source>
        <strain evidence="6">sdau11-99</strain>
        <strain evidence="5">Sdau11-99</strain>
    </source>
</reference>
<keyword evidence="1" id="KW-0862">Zinc</keyword>
<dbReference type="Proteomes" id="UP000572817">
    <property type="component" value="Unassembled WGS sequence"/>
</dbReference>
<feature type="domain" description="CCHC-type" evidence="3">
    <location>
        <begin position="319"/>
        <end position="335"/>
    </location>
</feature>
<dbReference type="AlphaFoldDB" id="A0A8H4IQ37"/>
<keyword evidence="1" id="KW-0863">Zinc-finger</keyword>
<dbReference type="PROSITE" id="PS50158">
    <property type="entry name" value="ZF_CCHC"/>
    <property type="match status" value="7"/>
</dbReference>
<dbReference type="GO" id="GO:0003676">
    <property type="term" value="F:nucleic acid binding"/>
    <property type="evidence" value="ECO:0007669"/>
    <property type="project" value="InterPro"/>
</dbReference>
<feature type="region of interest" description="Disordered" evidence="2">
    <location>
        <begin position="455"/>
        <end position="492"/>
    </location>
</feature>
<keyword evidence="6" id="KW-1185">Reference proteome</keyword>
<dbReference type="Gene3D" id="4.10.60.10">
    <property type="entry name" value="Zinc finger, CCHC-type"/>
    <property type="match status" value="6"/>
</dbReference>
<dbReference type="SUPFAM" id="SSF57756">
    <property type="entry name" value="Retrovirus zinc finger-like domains"/>
    <property type="match status" value="6"/>
</dbReference>
<feature type="domain" description="CCHC-type" evidence="3">
    <location>
        <begin position="93"/>
        <end position="108"/>
    </location>
</feature>
<dbReference type="EMBL" id="WWBZ02000082">
    <property type="protein sequence ID" value="KAF4301492.1"/>
    <property type="molecule type" value="Genomic_DNA"/>
</dbReference>
<feature type="compositionally biased region" description="Gly residues" evidence="2">
    <location>
        <begin position="465"/>
        <end position="480"/>
    </location>
</feature>
<feature type="domain" description="CCHC-type" evidence="3">
    <location>
        <begin position="407"/>
        <end position="422"/>
    </location>
</feature>
<feature type="region of interest" description="Disordered" evidence="2">
    <location>
        <begin position="1"/>
        <end position="49"/>
    </location>
</feature>
<feature type="domain" description="CCHC-type" evidence="3">
    <location>
        <begin position="291"/>
        <end position="307"/>
    </location>
</feature>
<dbReference type="PANTHER" id="PTHR23002">
    <property type="entry name" value="ZINC FINGER CCHC DOMAIN CONTAINING PROTEIN"/>
    <property type="match status" value="1"/>
</dbReference>
<feature type="domain" description="CCHC-type" evidence="3">
    <location>
        <begin position="383"/>
        <end position="398"/>
    </location>
</feature>
<feature type="domain" description="CCHC-type" evidence="3">
    <location>
        <begin position="343"/>
        <end position="358"/>
    </location>
</feature>
<feature type="domain" description="CCHC-type" evidence="3">
    <location>
        <begin position="70"/>
        <end position="85"/>
    </location>
</feature>
<evidence type="ECO:0000313" key="5">
    <source>
        <dbReference type="EMBL" id="KAF4305146.1"/>
    </source>
</evidence>
<dbReference type="SMART" id="SM00343">
    <property type="entry name" value="ZnF_C2HC"/>
    <property type="match status" value="11"/>
</dbReference>
<evidence type="ECO:0000259" key="3">
    <source>
        <dbReference type="PROSITE" id="PS50158"/>
    </source>
</evidence>
<dbReference type="InterPro" id="IPR051714">
    <property type="entry name" value="Znf_CCHC_NABP"/>
</dbReference>
<dbReference type="GO" id="GO:0008270">
    <property type="term" value="F:zinc ion binding"/>
    <property type="evidence" value="ECO:0007669"/>
    <property type="project" value="UniProtKB-KW"/>
</dbReference>
<gene>
    <name evidence="5" type="ORF">GTA08_BOTSDO07060</name>
    <name evidence="4" type="ORF">GTA08_BOTSDO11254</name>
</gene>
<name>A0A8H4IQ37_9PEZI</name>
<dbReference type="Pfam" id="PF00098">
    <property type="entry name" value="zf-CCHC"/>
    <property type="match status" value="7"/>
</dbReference>
<comment type="caution">
    <text evidence="5">The sequence shown here is derived from an EMBL/GenBank/DDBJ whole genome shotgun (WGS) entry which is preliminary data.</text>
</comment>
<keyword evidence="1" id="KW-0479">Metal-binding</keyword>
<dbReference type="InterPro" id="IPR036875">
    <property type="entry name" value="Znf_CCHC_sf"/>
</dbReference>
<proteinExistence type="predicted"/>
<evidence type="ECO:0000256" key="2">
    <source>
        <dbReference type="SAM" id="MobiDB-lite"/>
    </source>
</evidence>
<accession>A0A8H4IQ37</accession>
<dbReference type="OrthoDB" id="8026949at2759"/>